<organism evidence="6 7">
    <name type="scientific">Natronococcus amylolyticus DSM 10524</name>
    <dbReference type="NCBI Taxonomy" id="1227497"/>
    <lineage>
        <taxon>Archaea</taxon>
        <taxon>Methanobacteriati</taxon>
        <taxon>Methanobacteriota</taxon>
        <taxon>Stenosarchaea group</taxon>
        <taxon>Halobacteria</taxon>
        <taxon>Halobacteriales</taxon>
        <taxon>Natrialbaceae</taxon>
        <taxon>Natronococcus</taxon>
    </lineage>
</organism>
<dbReference type="Gene3D" id="1.20.120.520">
    <property type="entry name" value="nmb1532 protein domain like"/>
    <property type="match status" value="1"/>
</dbReference>
<dbReference type="NCBIfam" id="TIGR03652">
    <property type="entry name" value="FeS_repair_RIC"/>
    <property type="match status" value="1"/>
</dbReference>
<evidence type="ECO:0000256" key="2">
    <source>
        <dbReference type="ARBA" id="ARBA00022490"/>
    </source>
</evidence>
<dbReference type="RefSeq" id="WP_005557338.1">
    <property type="nucleotide sequence ID" value="NZ_AOIB01000028.1"/>
</dbReference>
<keyword evidence="3" id="KW-0479">Metal-binding</keyword>
<dbReference type="EMBL" id="AOIB01000028">
    <property type="protein sequence ID" value="ELY56101.1"/>
    <property type="molecule type" value="Genomic_DNA"/>
</dbReference>
<dbReference type="PATRIC" id="fig|1227497.3.peg.2892"/>
<dbReference type="GO" id="GO:0005737">
    <property type="term" value="C:cytoplasm"/>
    <property type="evidence" value="ECO:0007669"/>
    <property type="project" value="UniProtKB-SubCell"/>
</dbReference>
<proteinExistence type="predicted"/>
<evidence type="ECO:0000256" key="3">
    <source>
        <dbReference type="ARBA" id="ARBA00022723"/>
    </source>
</evidence>
<comment type="subcellular location">
    <subcellularLocation>
        <location evidence="1">Cytoplasm</location>
    </subcellularLocation>
</comment>
<dbReference type="Proteomes" id="UP000011688">
    <property type="component" value="Unassembled WGS sequence"/>
</dbReference>
<evidence type="ECO:0000259" key="5">
    <source>
        <dbReference type="Pfam" id="PF01814"/>
    </source>
</evidence>
<dbReference type="eggNOG" id="arCOG01471">
    <property type="taxonomic scope" value="Archaea"/>
</dbReference>
<dbReference type="OrthoDB" id="105876at2157"/>
<dbReference type="GO" id="GO:0046872">
    <property type="term" value="F:metal ion binding"/>
    <property type="evidence" value="ECO:0007669"/>
    <property type="project" value="UniProtKB-KW"/>
</dbReference>
<keyword evidence="4" id="KW-0408">Iron</keyword>
<dbReference type="PANTHER" id="PTHR36438:SF1">
    <property type="entry name" value="IRON-SULFUR CLUSTER REPAIR PROTEIN YTFE"/>
    <property type="match status" value="1"/>
</dbReference>
<dbReference type="InterPro" id="IPR012312">
    <property type="entry name" value="Hemerythrin-like"/>
</dbReference>
<evidence type="ECO:0000313" key="6">
    <source>
        <dbReference type="EMBL" id="ELY56101.1"/>
    </source>
</evidence>
<dbReference type="PANTHER" id="PTHR36438">
    <property type="entry name" value="IRON-SULFUR CLUSTER REPAIR PROTEIN YTFE"/>
    <property type="match status" value="1"/>
</dbReference>
<dbReference type="InterPro" id="IPR019903">
    <property type="entry name" value="RIC_family"/>
</dbReference>
<dbReference type="AlphaFoldDB" id="L9X3R8"/>
<protein>
    <submittedName>
        <fullName evidence="6">Iron-sulfur cluster repair di-iron protein</fullName>
    </submittedName>
</protein>
<evidence type="ECO:0000256" key="4">
    <source>
        <dbReference type="ARBA" id="ARBA00023004"/>
    </source>
</evidence>
<accession>L9X3R8</accession>
<reference evidence="6 7" key="1">
    <citation type="journal article" date="2014" name="PLoS Genet.">
        <title>Phylogenetically driven sequencing of extremely halophilic archaea reveals strategies for static and dynamic osmo-response.</title>
        <authorList>
            <person name="Becker E.A."/>
            <person name="Seitzer P.M."/>
            <person name="Tritt A."/>
            <person name="Larsen D."/>
            <person name="Krusor M."/>
            <person name="Yao A.I."/>
            <person name="Wu D."/>
            <person name="Madern D."/>
            <person name="Eisen J.A."/>
            <person name="Darling A.E."/>
            <person name="Facciotti M.T."/>
        </authorList>
    </citation>
    <scope>NUCLEOTIDE SEQUENCE [LARGE SCALE GENOMIC DNA]</scope>
    <source>
        <strain evidence="6 7">DSM 10524</strain>
    </source>
</reference>
<name>L9X3R8_9EURY</name>
<keyword evidence="7" id="KW-1185">Reference proteome</keyword>
<feature type="domain" description="Hemerythrin-like" evidence="5">
    <location>
        <begin position="81"/>
        <end position="229"/>
    </location>
</feature>
<evidence type="ECO:0000313" key="7">
    <source>
        <dbReference type="Proteomes" id="UP000011688"/>
    </source>
</evidence>
<dbReference type="Pfam" id="PF01814">
    <property type="entry name" value="Hemerythrin"/>
    <property type="match status" value="1"/>
</dbReference>
<dbReference type="Pfam" id="PF04405">
    <property type="entry name" value="ScdA_N"/>
    <property type="match status" value="1"/>
</dbReference>
<evidence type="ECO:0000256" key="1">
    <source>
        <dbReference type="ARBA" id="ARBA00004496"/>
    </source>
</evidence>
<comment type="caution">
    <text evidence="6">The sequence shown here is derived from an EMBL/GenBank/DDBJ whole genome shotgun (WGS) entry which is preliminary data.</text>
</comment>
<sequence>MTTTTTIDPEVPLGRLVGDHPEFAAVFESLDIDYCCGGDTSLRRACEENGLEVEAVLERLATTDSTDELAPAEASITELVDDIVETHHDYLSAELPSLERTVRKVARVHGDAHPELEAIEATFLELQEEVTHHIADEEEIVFPELRKLENDAPLTAVEEGRIREAIDHLEAEHDAAAVNLEEIRTLSDDYAVPWDACTSYRNALDRLQLLEADMHRHVHTENNVLFPKAERALEGR</sequence>
<dbReference type="STRING" id="1227497.C491_14167"/>
<keyword evidence="2" id="KW-0963">Cytoplasm</keyword>
<gene>
    <name evidence="6" type="ORF">C491_14167</name>
</gene>